<accession>A0A2T5G8M0</accession>
<name>A0A2T5G8M0_9BACL</name>
<keyword evidence="1" id="KW-0167">Capsid protein</keyword>
<proteinExistence type="predicted"/>
<dbReference type="Pfam" id="PF10628">
    <property type="entry name" value="CotE"/>
    <property type="match status" value="1"/>
</dbReference>
<keyword evidence="1" id="KW-0946">Virion</keyword>
<dbReference type="EMBL" id="PEBW01000002">
    <property type="protein sequence ID" value="PTQ52535.1"/>
    <property type="molecule type" value="Genomic_DNA"/>
</dbReference>
<dbReference type="Proteomes" id="UP000244016">
    <property type="component" value="Unassembled WGS sequence"/>
</dbReference>
<comment type="caution">
    <text evidence="1">The sequence shown here is derived from an EMBL/GenBank/DDBJ whole genome shotgun (WGS) entry which is preliminary data.</text>
</comment>
<dbReference type="InterPro" id="IPR018901">
    <property type="entry name" value="Spore_coat_CotE"/>
</dbReference>
<protein>
    <submittedName>
        <fullName evidence="1">Outer spore coat protein E</fullName>
    </submittedName>
</protein>
<dbReference type="AlphaFoldDB" id="A0A2T5G8M0"/>
<evidence type="ECO:0000313" key="1">
    <source>
        <dbReference type="EMBL" id="PTQ52535.1"/>
    </source>
</evidence>
<evidence type="ECO:0000313" key="2">
    <source>
        <dbReference type="Proteomes" id="UP000244016"/>
    </source>
</evidence>
<sequence>MESLEGKRILFREILTKAVVGRGRRYVQNSHRITPEHAPTGVLGLWVIGHVFSGRRVDDAVEVEGSYEVNAWYAYDGNTKTDVAKATLAYRTRIPLGYLDPDRVEDLLMVRVSQLEAPHAVEARVVDGDIAMTVAMELEAELVGETRLCVVVAPDACAFPGEKDKKDPVEDDLFADELD</sequence>
<gene>
    <name evidence="1" type="ORF">BLITH_0714</name>
</gene>
<organism evidence="1 2">
    <name type="scientific">Brockia lithotrophica</name>
    <dbReference type="NCBI Taxonomy" id="933949"/>
    <lineage>
        <taxon>Bacteria</taxon>
        <taxon>Bacillati</taxon>
        <taxon>Bacillota</taxon>
        <taxon>Bacilli</taxon>
        <taxon>Bacillales</taxon>
        <taxon>Bacillales Family X. Incertae Sedis</taxon>
        <taxon>Brockia</taxon>
    </lineage>
</organism>
<reference evidence="1 2" key="1">
    <citation type="submission" date="2017-08" db="EMBL/GenBank/DDBJ databases">
        <title>Burning lignite coal seam in the remote Altai Mountains harbors a hydrogen-driven thermophilic microbial community.</title>
        <authorList>
            <person name="Kadnikov V.V."/>
            <person name="Mardanov A.V."/>
            <person name="Ivasenko D."/>
            <person name="Beletsky A.V."/>
            <person name="Karnachuk O.V."/>
            <person name="Ravin N.V."/>
        </authorList>
    </citation>
    <scope>NUCLEOTIDE SEQUENCE [LARGE SCALE GENOMIC DNA]</scope>
    <source>
        <strain evidence="1">AL31</strain>
    </source>
</reference>